<dbReference type="AlphaFoldDB" id="A0A2H0TZP3"/>
<reference evidence="3" key="1">
    <citation type="submission" date="2017-09" db="EMBL/GenBank/DDBJ databases">
        <title>Depth-based differentiation of microbial function through sediment-hosted aquifers and enrichment of novel symbionts in the deep terrestrial subsurface.</title>
        <authorList>
            <person name="Probst A.J."/>
            <person name="Ladd B."/>
            <person name="Jarett J.K."/>
            <person name="Geller-Mcgrath D.E."/>
            <person name="Sieber C.M.K."/>
            <person name="Emerson J.B."/>
            <person name="Anantharaman K."/>
            <person name="Thomas B.C."/>
            <person name="Malmstrom R."/>
            <person name="Stieglmeier M."/>
            <person name="Klingl A."/>
            <person name="Woyke T."/>
            <person name="Ryan C.M."/>
            <person name="Banfield J.F."/>
        </authorList>
    </citation>
    <scope>NUCLEOTIDE SEQUENCE [LARGE SCALE GENOMIC DNA]</scope>
</reference>
<gene>
    <name evidence="2" type="ORF">COU28_00240</name>
</gene>
<dbReference type="EMBL" id="PFBU01000005">
    <property type="protein sequence ID" value="PIR78705.1"/>
    <property type="molecule type" value="Genomic_DNA"/>
</dbReference>
<accession>A0A2H0TZP3</accession>
<keyword evidence="1" id="KW-1133">Transmembrane helix</keyword>
<dbReference type="Proteomes" id="UP000230852">
    <property type="component" value="Unassembled WGS sequence"/>
</dbReference>
<evidence type="ECO:0000313" key="3">
    <source>
        <dbReference type="Proteomes" id="UP000230852"/>
    </source>
</evidence>
<keyword evidence="1" id="KW-0472">Membrane</keyword>
<name>A0A2H0TZP3_9BACT</name>
<sequence>MKKSLITILLLIISTTFVFMIFSISFMESNHSTMATPCPLTFLSGNNGCPVNETQNTNLLLEHINSIGRSILMTFDLNSINFSLIFTTLLLTVFYYLKKKFSLIHFFENKYKQYLHHNDKACFPIKLLFLLTWLTKKIRGSIDDPDYWVNIRML</sequence>
<feature type="transmembrane region" description="Helical" evidence="1">
    <location>
        <begin position="7"/>
        <end position="27"/>
    </location>
</feature>
<feature type="transmembrane region" description="Helical" evidence="1">
    <location>
        <begin position="79"/>
        <end position="97"/>
    </location>
</feature>
<comment type="caution">
    <text evidence="2">The sequence shown here is derived from an EMBL/GenBank/DDBJ whole genome shotgun (WGS) entry which is preliminary data.</text>
</comment>
<proteinExistence type="predicted"/>
<organism evidence="2 3">
    <name type="scientific">Candidatus Magasanikbacteria bacterium CG10_big_fil_rev_8_21_14_0_10_36_16</name>
    <dbReference type="NCBI Taxonomy" id="1974645"/>
    <lineage>
        <taxon>Bacteria</taxon>
        <taxon>Candidatus Magasanikiibacteriota</taxon>
    </lineage>
</organism>
<protein>
    <submittedName>
        <fullName evidence="2">Uncharacterized protein</fullName>
    </submittedName>
</protein>
<keyword evidence="1" id="KW-0812">Transmembrane</keyword>
<evidence type="ECO:0000256" key="1">
    <source>
        <dbReference type="SAM" id="Phobius"/>
    </source>
</evidence>
<evidence type="ECO:0000313" key="2">
    <source>
        <dbReference type="EMBL" id="PIR78705.1"/>
    </source>
</evidence>